<organism evidence="2 3">
    <name type="scientific">Dactylosporangium fulvum</name>
    <dbReference type="NCBI Taxonomy" id="53359"/>
    <lineage>
        <taxon>Bacteria</taxon>
        <taxon>Bacillati</taxon>
        <taxon>Actinomycetota</taxon>
        <taxon>Actinomycetes</taxon>
        <taxon>Micromonosporales</taxon>
        <taxon>Micromonosporaceae</taxon>
        <taxon>Dactylosporangium</taxon>
    </lineage>
</organism>
<proteinExistence type="predicted"/>
<feature type="domain" description="TnsA endonuclease N-terminal" evidence="1">
    <location>
        <begin position="2"/>
        <end position="72"/>
    </location>
</feature>
<protein>
    <recommendedName>
        <fullName evidence="1">TnsA endonuclease N-terminal domain-containing protein</fullName>
    </recommendedName>
</protein>
<dbReference type="Proteomes" id="UP001059617">
    <property type="component" value="Chromosome"/>
</dbReference>
<dbReference type="InterPro" id="IPR014833">
    <property type="entry name" value="TnsA_N"/>
</dbReference>
<dbReference type="Pfam" id="PF08722">
    <property type="entry name" value="Tn7_TnsA-like_N"/>
    <property type="match status" value="1"/>
</dbReference>
<sequence>MVVAISSQPFWLMWDDDAGRRRSHAPDFFARLADGTAVVVDVRPAGRVRPKDAAVFAVTGRACAQVGWEYRLGVPAGARA</sequence>
<evidence type="ECO:0000259" key="1">
    <source>
        <dbReference type="Pfam" id="PF08722"/>
    </source>
</evidence>
<dbReference type="RefSeq" id="WP_259860917.1">
    <property type="nucleotide sequence ID" value="NZ_BAAAST010000024.1"/>
</dbReference>
<name>A0ABY5VZC9_9ACTN</name>
<reference evidence="2" key="1">
    <citation type="submission" date="2021-04" db="EMBL/GenBank/DDBJ databases">
        <authorList>
            <person name="Hartkoorn R.C."/>
            <person name="Beaudoing E."/>
            <person name="Hot D."/>
        </authorList>
    </citation>
    <scope>NUCLEOTIDE SEQUENCE</scope>
    <source>
        <strain evidence="2">NRRL B-16292</strain>
    </source>
</reference>
<dbReference type="EMBL" id="CP073720">
    <property type="protein sequence ID" value="UWP83137.1"/>
    <property type="molecule type" value="Genomic_DNA"/>
</dbReference>
<reference evidence="2" key="2">
    <citation type="submission" date="2022-09" db="EMBL/GenBank/DDBJ databases">
        <title>Biosynthetic gene clusters of Dactylosporangioum fulvum.</title>
        <authorList>
            <person name="Caradec T."/>
        </authorList>
    </citation>
    <scope>NUCLEOTIDE SEQUENCE</scope>
    <source>
        <strain evidence="2">NRRL B-16292</strain>
    </source>
</reference>
<keyword evidence="3" id="KW-1185">Reference proteome</keyword>
<accession>A0ABY5VZC9</accession>
<evidence type="ECO:0000313" key="2">
    <source>
        <dbReference type="EMBL" id="UWP83137.1"/>
    </source>
</evidence>
<gene>
    <name evidence="2" type="ORF">Dfulv_02175</name>
</gene>
<evidence type="ECO:0000313" key="3">
    <source>
        <dbReference type="Proteomes" id="UP001059617"/>
    </source>
</evidence>